<evidence type="ECO:0000256" key="1">
    <source>
        <dbReference type="SAM" id="MobiDB-lite"/>
    </source>
</evidence>
<feature type="compositionally biased region" description="Basic and acidic residues" evidence="1">
    <location>
        <begin position="236"/>
        <end position="246"/>
    </location>
</feature>
<evidence type="ECO:0000313" key="3">
    <source>
        <dbReference type="Proteomes" id="UP001189429"/>
    </source>
</evidence>
<feature type="region of interest" description="Disordered" evidence="1">
    <location>
        <begin position="71"/>
        <end position="126"/>
    </location>
</feature>
<organism evidence="2 3">
    <name type="scientific">Prorocentrum cordatum</name>
    <dbReference type="NCBI Taxonomy" id="2364126"/>
    <lineage>
        <taxon>Eukaryota</taxon>
        <taxon>Sar</taxon>
        <taxon>Alveolata</taxon>
        <taxon>Dinophyceae</taxon>
        <taxon>Prorocentrales</taxon>
        <taxon>Prorocentraceae</taxon>
        <taxon>Prorocentrum</taxon>
    </lineage>
</organism>
<reference evidence="2" key="1">
    <citation type="submission" date="2023-10" db="EMBL/GenBank/DDBJ databases">
        <authorList>
            <person name="Chen Y."/>
            <person name="Shah S."/>
            <person name="Dougan E. K."/>
            <person name="Thang M."/>
            <person name="Chan C."/>
        </authorList>
    </citation>
    <scope>NUCLEOTIDE SEQUENCE [LARGE SCALE GENOMIC DNA]</scope>
</reference>
<protein>
    <submittedName>
        <fullName evidence="2">Uncharacterized protein</fullName>
    </submittedName>
</protein>
<keyword evidence="3" id="KW-1185">Reference proteome</keyword>
<feature type="compositionally biased region" description="Acidic residues" evidence="1">
    <location>
        <begin position="9"/>
        <end position="20"/>
    </location>
</feature>
<sequence>MARKRQPCEEEEEEEEEEEAGSGRRGSEASTSDDLGTQAARAPPARSESRPHLGEDCHLLGRKNYADRLQTYPKTANKIRTTSALASPEREQATLGGGLPPTAAARRKPHPRRPSAGHGSQFTRASWSGCGKTCCARPIGRPRASCPTRGGGNPLKHGIQHWQACRRRGWRRQRRRRRGANMLRRLCTRRAWVPNGTGSRENTADVPVAQCTPRFSGHLPPQPRPARYVTTSGDGPGRDDRPPPCD</sequence>
<evidence type="ECO:0000313" key="2">
    <source>
        <dbReference type="EMBL" id="CAK0843909.1"/>
    </source>
</evidence>
<proteinExistence type="predicted"/>
<name>A0ABN9TDS3_9DINO</name>
<gene>
    <name evidence="2" type="ORF">PCOR1329_LOCUS38109</name>
</gene>
<dbReference type="Proteomes" id="UP001189429">
    <property type="component" value="Unassembled WGS sequence"/>
</dbReference>
<accession>A0ABN9TDS3</accession>
<feature type="region of interest" description="Disordered" evidence="1">
    <location>
        <begin position="195"/>
        <end position="246"/>
    </location>
</feature>
<feature type="region of interest" description="Disordered" evidence="1">
    <location>
        <begin position="1"/>
        <end position="59"/>
    </location>
</feature>
<comment type="caution">
    <text evidence="2">The sequence shown here is derived from an EMBL/GenBank/DDBJ whole genome shotgun (WGS) entry which is preliminary data.</text>
</comment>
<feature type="compositionally biased region" description="Basic residues" evidence="1">
    <location>
        <begin position="105"/>
        <end position="115"/>
    </location>
</feature>
<dbReference type="EMBL" id="CAUYUJ010014615">
    <property type="protein sequence ID" value="CAK0843909.1"/>
    <property type="molecule type" value="Genomic_DNA"/>
</dbReference>
<feature type="compositionally biased region" description="Polar residues" evidence="1">
    <location>
        <begin position="72"/>
        <end position="85"/>
    </location>
</feature>
<feature type="compositionally biased region" description="Basic and acidic residues" evidence="1">
    <location>
        <begin position="47"/>
        <end position="59"/>
    </location>
</feature>